<sequence length="826" mass="82663">MVPWSITAVRNGDVQELSQAPYKPRAPERILSDAWTRHADSKSTVNGKARKPGLRQHIGLSRFQFGDGEYEASVAAFQRYHAKTPEEEDPVRPEMQGLRVRELRAGHLSSKHPSSMESLRRRHSSGGTLLSATGASSVGETETTETEAEVEAFSGSEESDNDDGRDGSPSGHVNGSGADEPDGLRGRDYGKPLALPPAPPAPPAGLLVPTVSAPTTHFQRRQSNASQHSFSSLAADAPQQRPVGLPMRFSLATGLPYEYGSGGGDVCDFGDGDDGDDGDDEAGSRDPSVRSALLAGRESAPGRPVSNLRQADGASRRSNGGIAVGGGGGGVPGGAPMVPPRAAARRASLCALALPPPPPPPLPSDADAPPALQTSQSSSPVIADAASSPDRVGQMLQDLRLAKRPEPPPVILGTLACAGNPRQQQQQQQQQRTQRAGEAAAAAAAAAAGGGRTRRCSGWAPGEVSDANVPRPVVSINPRRESRAAAAVNTTAAAAGTPSRFPTPVAVVGPPNSPVRAAAAEAQALRNSGGSLAAAWRPDDDLLDSTEDEVVLLRTHASAAAAAAGPNPPPAYGPAHPEVAAAAATVAQSCSSGALRSQQGIPVRSKSQVGVVQQQQSPTPSAAAAAAAATVPSRSSGCAPLGGWTGRPLAAAARQNLRQSTNGGGGAAAAASSAAGAAAPPYSVHFAADAVGPVSFRSGSGSESESSIGEDGVGRSGSGANGARFVWAARGSRSGGGTAGAAPAERATKAVVSALSSPDGSIGGGGHGTARPPAEQGAVVAPAPAAASAAAAAVSGRSVGRLLGGLFHGGGGGRVRRDSSGGLKPH</sequence>
<feature type="compositionally biased region" description="Low complexity" evidence="1">
    <location>
        <begin position="422"/>
        <end position="447"/>
    </location>
</feature>
<dbReference type="EMBL" id="BRXU01000012">
    <property type="protein sequence ID" value="GLC55062.1"/>
    <property type="molecule type" value="Genomic_DNA"/>
</dbReference>
<feature type="compositionally biased region" description="Polar residues" evidence="1">
    <location>
        <begin position="212"/>
        <end position="232"/>
    </location>
</feature>
<feature type="region of interest" description="Disordered" evidence="1">
    <location>
        <begin position="106"/>
        <end position="241"/>
    </location>
</feature>
<name>A0A9W6F3H3_9CHLO</name>
<evidence type="ECO:0000313" key="3">
    <source>
        <dbReference type="Proteomes" id="UP001165080"/>
    </source>
</evidence>
<feature type="region of interest" description="Disordered" evidence="1">
    <location>
        <begin position="352"/>
        <end position="391"/>
    </location>
</feature>
<feature type="region of interest" description="Disordered" evidence="1">
    <location>
        <begin position="805"/>
        <end position="826"/>
    </location>
</feature>
<evidence type="ECO:0000313" key="2">
    <source>
        <dbReference type="EMBL" id="GLC55062.1"/>
    </source>
</evidence>
<accession>A0A9W6F3H3</accession>
<keyword evidence="3" id="KW-1185">Reference proteome</keyword>
<evidence type="ECO:0000256" key="1">
    <source>
        <dbReference type="SAM" id="MobiDB-lite"/>
    </source>
</evidence>
<feature type="compositionally biased region" description="Acidic residues" evidence="1">
    <location>
        <begin position="268"/>
        <end position="281"/>
    </location>
</feature>
<reference evidence="2 3" key="1">
    <citation type="journal article" date="2023" name="Commun. Biol.">
        <title>Reorganization of the ancestral sex-determining regions during the evolution of trioecy in Pleodorina starrii.</title>
        <authorList>
            <person name="Takahashi K."/>
            <person name="Suzuki S."/>
            <person name="Kawai-Toyooka H."/>
            <person name="Yamamoto K."/>
            <person name="Hamaji T."/>
            <person name="Ootsuki R."/>
            <person name="Yamaguchi H."/>
            <person name="Kawachi M."/>
            <person name="Higashiyama T."/>
            <person name="Nozaki H."/>
        </authorList>
    </citation>
    <scope>NUCLEOTIDE SEQUENCE [LARGE SCALE GENOMIC DNA]</scope>
    <source>
        <strain evidence="2 3">NIES-4479</strain>
    </source>
</reference>
<feature type="region of interest" description="Disordered" evidence="1">
    <location>
        <begin position="264"/>
        <end position="339"/>
    </location>
</feature>
<feature type="compositionally biased region" description="Pro residues" evidence="1">
    <location>
        <begin position="194"/>
        <end position="203"/>
    </location>
</feature>
<dbReference type="OrthoDB" id="561503at2759"/>
<feature type="compositionally biased region" description="Pro residues" evidence="1">
    <location>
        <begin position="354"/>
        <end position="363"/>
    </location>
</feature>
<feature type="region of interest" description="Disordered" evidence="1">
    <location>
        <begin position="754"/>
        <end position="777"/>
    </location>
</feature>
<feature type="region of interest" description="Disordered" evidence="1">
    <location>
        <begin position="420"/>
        <end position="463"/>
    </location>
</feature>
<feature type="region of interest" description="Disordered" evidence="1">
    <location>
        <begin position="597"/>
        <end position="617"/>
    </location>
</feature>
<feature type="region of interest" description="Disordered" evidence="1">
    <location>
        <begin position="696"/>
        <end position="719"/>
    </location>
</feature>
<feature type="compositionally biased region" description="Low complexity" evidence="1">
    <location>
        <begin position="698"/>
        <end position="710"/>
    </location>
</feature>
<dbReference type="Proteomes" id="UP001165080">
    <property type="component" value="Unassembled WGS sequence"/>
</dbReference>
<protein>
    <submittedName>
        <fullName evidence="2">Uncharacterized protein</fullName>
    </submittedName>
</protein>
<feature type="compositionally biased region" description="Low complexity" evidence="1">
    <location>
        <begin position="603"/>
        <end position="617"/>
    </location>
</feature>
<feature type="compositionally biased region" description="Gly residues" evidence="1">
    <location>
        <begin position="322"/>
        <end position="333"/>
    </location>
</feature>
<organism evidence="2 3">
    <name type="scientific">Pleodorina starrii</name>
    <dbReference type="NCBI Taxonomy" id="330485"/>
    <lineage>
        <taxon>Eukaryota</taxon>
        <taxon>Viridiplantae</taxon>
        <taxon>Chlorophyta</taxon>
        <taxon>core chlorophytes</taxon>
        <taxon>Chlorophyceae</taxon>
        <taxon>CS clade</taxon>
        <taxon>Chlamydomonadales</taxon>
        <taxon>Volvocaceae</taxon>
        <taxon>Pleodorina</taxon>
    </lineage>
</organism>
<gene>
    <name evidence="2" type="primary">PLEST008997</name>
    <name evidence="2" type="ORF">PLESTB_000939600</name>
</gene>
<proteinExistence type="predicted"/>
<comment type="caution">
    <text evidence="2">The sequence shown here is derived from an EMBL/GenBank/DDBJ whole genome shotgun (WGS) entry which is preliminary data.</text>
</comment>
<dbReference type="AlphaFoldDB" id="A0A9W6F3H3"/>